<feature type="compositionally biased region" description="Low complexity" evidence="6">
    <location>
        <begin position="62"/>
        <end position="73"/>
    </location>
</feature>
<dbReference type="InterPro" id="IPR011650">
    <property type="entry name" value="Peptidase_M20_dimer"/>
</dbReference>
<dbReference type="SUPFAM" id="SSF55031">
    <property type="entry name" value="Bacterial exopeptidase dimerisation domain"/>
    <property type="match status" value="1"/>
</dbReference>
<evidence type="ECO:0000259" key="7">
    <source>
        <dbReference type="Pfam" id="PF07687"/>
    </source>
</evidence>
<keyword evidence="9" id="KW-1185">Reference proteome</keyword>
<keyword evidence="4" id="KW-0378">Hydrolase</keyword>
<dbReference type="InterPro" id="IPR036264">
    <property type="entry name" value="Bact_exopeptidase_dim_dom"/>
</dbReference>
<proteinExistence type="inferred from homology"/>
<dbReference type="InterPro" id="IPR001261">
    <property type="entry name" value="ArgE/DapE_CS"/>
</dbReference>
<gene>
    <name evidence="8" type="ORF">DDQ41_25490</name>
</gene>
<name>A0ABN5KTN6_9ACTN</name>
<keyword evidence="5" id="KW-0862">Zinc</keyword>
<dbReference type="InterPro" id="IPR050072">
    <property type="entry name" value="Peptidase_M20A"/>
</dbReference>
<dbReference type="Gene3D" id="3.30.70.360">
    <property type="match status" value="1"/>
</dbReference>
<feature type="compositionally biased region" description="Basic and acidic residues" evidence="6">
    <location>
        <begin position="30"/>
        <end position="47"/>
    </location>
</feature>
<evidence type="ECO:0000256" key="4">
    <source>
        <dbReference type="ARBA" id="ARBA00022801"/>
    </source>
</evidence>
<dbReference type="InterPro" id="IPR002933">
    <property type="entry name" value="Peptidase_M20"/>
</dbReference>
<evidence type="ECO:0000256" key="3">
    <source>
        <dbReference type="ARBA" id="ARBA00022723"/>
    </source>
</evidence>
<evidence type="ECO:0000313" key="9">
    <source>
        <dbReference type="Proteomes" id="UP000245051"/>
    </source>
</evidence>
<dbReference type="Proteomes" id="UP000245051">
    <property type="component" value="Chromosome"/>
</dbReference>
<feature type="domain" description="Peptidase M20 dimerisation" evidence="7">
    <location>
        <begin position="403"/>
        <end position="531"/>
    </location>
</feature>
<evidence type="ECO:0000256" key="6">
    <source>
        <dbReference type="SAM" id="MobiDB-lite"/>
    </source>
</evidence>
<dbReference type="PANTHER" id="PTHR43808:SF8">
    <property type="entry name" value="PEPTIDASE M20 DIMERISATION DOMAIN-CONTAINING PROTEIN"/>
    <property type="match status" value="1"/>
</dbReference>
<feature type="region of interest" description="Disordered" evidence="6">
    <location>
        <begin position="1"/>
        <end position="197"/>
    </location>
</feature>
<dbReference type="Pfam" id="PF01546">
    <property type="entry name" value="Peptidase_M20"/>
    <property type="match status" value="1"/>
</dbReference>
<evidence type="ECO:0000256" key="5">
    <source>
        <dbReference type="ARBA" id="ARBA00022833"/>
    </source>
</evidence>
<dbReference type="PANTHER" id="PTHR43808">
    <property type="entry name" value="ACETYLORNITHINE DEACETYLASE"/>
    <property type="match status" value="1"/>
</dbReference>
<dbReference type="Pfam" id="PF07687">
    <property type="entry name" value="M20_dimer"/>
    <property type="match status" value="1"/>
</dbReference>
<accession>A0ABN5KTN6</accession>
<dbReference type="Gene3D" id="3.40.630.10">
    <property type="entry name" value="Zn peptidases"/>
    <property type="match status" value="1"/>
</dbReference>
<dbReference type="SUPFAM" id="SSF53187">
    <property type="entry name" value="Zn-dependent exopeptidases"/>
    <property type="match status" value="1"/>
</dbReference>
<evidence type="ECO:0000256" key="1">
    <source>
        <dbReference type="ARBA" id="ARBA00001947"/>
    </source>
</evidence>
<protein>
    <recommendedName>
        <fullName evidence="7">Peptidase M20 dimerisation domain-containing protein</fullName>
    </recommendedName>
</protein>
<reference evidence="8 9" key="1">
    <citation type="submission" date="2018-05" db="EMBL/GenBank/DDBJ databases">
        <title>Complete genome sequence of the Type Strain of Streptomyces spongiicola HNM0071, the producer of staurosporine.</title>
        <authorList>
            <person name="Zhou S."/>
            <person name="Huang X."/>
        </authorList>
    </citation>
    <scope>NUCLEOTIDE SEQUENCE [LARGE SCALE GENOMIC DNA]</scope>
    <source>
        <strain evidence="8 9">HNM0071</strain>
    </source>
</reference>
<dbReference type="PROSITE" id="PS00758">
    <property type="entry name" value="ARGE_DAPE_CPG2_1"/>
    <property type="match status" value="1"/>
</dbReference>
<organism evidence="8 9">
    <name type="scientific">Streptomyces spongiicola</name>
    <dbReference type="NCBI Taxonomy" id="1690221"/>
    <lineage>
        <taxon>Bacteria</taxon>
        <taxon>Bacillati</taxon>
        <taxon>Actinomycetota</taxon>
        <taxon>Actinomycetes</taxon>
        <taxon>Kitasatosporales</taxon>
        <taxon>Streptomycetaceae</taxon>
        <taxon>Streptomyces</taxon>
    </lineage>
</organism>
<evidence type="ECO:0000256" key="2">
    <source>
        <dbReference type="ARBA" id="ARBA00006247"/>
    </source>
</evidence>
<evidence type="ECO:0000313" key="8">
    <source>
        <dbReference type="EMBL" id="AWK13135.1"/>
    </source>
</evidence>
<feature type="compositionally biased region" description="Basic and acidic residues" evidence="6">
    <location>
        <begin position="122"/>
        <end position="137"/>
    </location>
</feature>
<comment type="cofactor">
    <cofactor evidence="1">
        <name>Zn(2+)</name>
        <dbReference type="ChEBI" id="CHEBI:29105"/>
    </cofactor>
</comment>
<dbReference type="NCBIfam" id="NF005913">
    <property type="entry name" value="PRK07906.1"/>
    <property type="match status" value="1"/>
</dbReference>
<keyword evidence="3" id="KW-0479">Metal-binding</keyword>
<dbReference type="Gene3D" id="1.10.150.900">
    <property type="match status" value="1"/>
</dbReference>
<sequence>MARGPPHPRGGRPGGVHHHRPRAAAPADRPPADRSGPDRTARRERALRLGRTGRAPRGGPGDRAPLDGAAAGRWSGGPARGDRTRTPRIRGRGRTVDGISTLRDRARHRGPGGPSSRPLLRRAGERPGGEHPCRAPRDGGPLRLPGERTGTAPRPGAQRGHPRHPGPQARIRGEDVTPPTRDALTRDTPAQDTPARDALTRDALTQDALTQDALTRDALALLTDLLRIDTSNPGDGSGPGERRAAEYVAEKLCDAGLEPVYLESERLRGNVVVRLPGRDPDLPALLVHGHLDVVPADASEWTLPPFAGEHRDGAVWGRGAVDMKDMDAMMLALARSWAATGRRPRRDLVFAWMADEEAGSTLGSRYLVEHHRDLFDGCAEAISEVGGFSVDTGAEHRLYLIETAQKGLHWLRLTTEGRPGHGSMLHTDSAVAELAGAVARIAAHRWPLVLTPTTRHFLAEAADAFGVPFDPDRPDPSQVLDCLGPLAGFIGASFHHTANPTRLTAGYKTNVVPGSATAEIDGRFLPGLEDQFLRSLTELAGPKVRWETIERDAAVSSPFEAPLVSAMAEALLGHDPRARTVPYCLSAGTDNMSFASAGITGYGFVPRQLPPDLDFAALFHGVDERVPESSVAFGLRVLDDLLTRY</sequence>
<dbReference type="EMBL" id="CP029254">
    <property type="protein sequence ID" value="AWK13135.1"/>
    <property type="molecule type" value="Genomic_DNA"/>
</dbReference>
<comment type="similarity">
    <text evidence="2">Belongs to the peptidase M20A family.</text>
</comment>